<feature type="transmembrane region" description="Helical" evidence="8">
    <location>
        <begin position="12"/>
        <end position="41"/>
    </location>
</feature>
<evidence type="ECO:0000313" key="10">
    <source>
        <dbReference type="EMBL" id="SET15573.1"/>
    </source>
</evidence>
<feature type="domain" description="ABC transmembrane type-1" evidence="9">
    <location>
        <begin position="68"/>
        <end position="282"/>
    </location>
</feature>
<feature type="transmembrane region" description="Helical" evidence="8">
    <location>
        <begin position="305"/>
        <end position="337"/>
    </location>
</feature>
<dbReference type="Gene3D" id="1.10.3720.10">
    <property type="entry name" value="MetI-like"/>
    <property type="match status" value="2"/>
</dbReference>
<keyword evidence="7 8" id="KW-0472">Membrane</keyword>
<dbReference type="GO" id="GO:0005886">
    <property type="term" value="C:plasma membrane"/>
    <property type="evidence" value="ECO:0007669"/>
    <property type="project" value="UniProtKB-SubCell"/>
</dbReference>
<evidence type="ECO:0000259" key="9">
    <source>
        <dbReference type="PROSITE" id="PS50928"/>
    </source>
</evidence>
<dbReference type="AlphaFoldDB" id="A0A1I0C7X4"/>
<feature type="transmembrane region" description="Helical" evidence="8">
    <location>
        <begin position="203"/>
        <end position="226"/>
    </location>
</feature>
<dbReference type="PROSITE" id="PS50928">
    <property type="entry name" value="ABC_TM1"/>
    <property type="match status" value="2"/>
</dbReference>
<feature type="transmembrane region" description="Helical" evidence="8">
    <location>
        <begin position="410"/>
        <end position="434"/>
    </location>
</feature>
<accession>A0A1I0C7X4</accession>
<evidence type="ECO:0000256" key="7">
    <source>
        <dbReference type="ARBA" id="ARBA00023136"/>
    </source>
</evidence>
<evidence type="ECO:0000313" key="11">
    <source>
        <dbReference type="Proteomes" id="UP000242642"/>
    </source>
</evidence>
<evidence type="ECO:0000256" key="4">
    <source>
        <dbReference type="ARBA" id="ARBA00022519"/>
    </source>
</evidence>
<dbReference type="Pfam" id="PF00528">
    <property type="entry name" value="BPD_transp_1"/>
    <property type="match status" value="1"/>
</dbReference>
<sequence length="581" mass="65695">MNSILKKLSLTYQWCLLGITLCLIIPLLIALLAIILGAFGIPSFNQVASGNLIAVSELIVQDRFWQSTWQTIKTGILSTFTAFLLCMFFVVTSHAKRRFWPINILAGLIFIMPHAMFAILVHTVLSPAGLFAKTVINIFQIQVSLPSSEFLLVNDSASLTYSIALGIKEFPFLWFIVVGYLYTHSFEQQIKSAMTLGYPHNTIMVRMILPQLYKVIRLPLICVLIYSMSHVEMAQLLGPSNPEPIALFMLEAFNEPSILKRQQAFFMAIWLLVLVLVVLIVLKFAERLSAMLIRSQVTQGKRTHYYCFISYVSHAIYWFLLILFVIGLVELCILSIAKYWTFPEVLPEGITLQHWHMVLATSAKPIVNTLGMGVVSAMISVCIVLMFLAGMFDMTVNRAFRMVQQKAPHIMSTILTLPLVLPVIGFLFGIIWFIRGVGLTLSMPMVIAVHCIYIIPYAYFTMARSYQIFDNRYIHVASSLGIHPIKSYFKFKIRMLSPVIALVFFFSLLISFSQYLPTLLIGAGHIETLTTQTVILAQGGSKRLLAVTVMLQFLISISILLLSCLVIYRYHSKRLVLNRSD</sequence>
<name>A0A1I0C7X4_9GAMM</name>
<dbReference type="OrthoDB" id="7852521at2"/>
<keyword evidence="5 8" id="KW-0812">Transmembrane</keyword>
<dbReference type="STRING" id="1123402.SAMN02583745_01508"/>
<feature type="transmembrane region" description="Helical" evidence="8">
    <location>
        <begin position="495"/>
        <end position="516"/>
    </location>
</feature>
<feature type="transmembrane region" description="Helical" evidence="8">
    <location>
        <begin position="440"/>
        <end position="460"/>
    </location>
</feature>
<comment type="similarity">
    <text evidence="8">Belongs to the binding-protein-dependent transport system permease family.</text>
</comment>
<feature type="transmembrane region" description="Helical" evidence="8">
    <location>
        <begin position="72"/>
        <end position="92"/>
    </location>
</feature>
<comment type="subcellular location">
    <subcellularLocation>
        <location evidence="1">Cell inner membrane</location>
        <topology evidence="1">Multi-pass membrane protein</topology>
    </subcellularLocation>
    <subcellularLocation>
        <location evidence="8">Cell membrane</location>
        <topology evidence="8">Multi-pass membrane protein</topology>
    </subcellularLocation>
</comment>
<dbReference type="InterPro" id="IPR035906">
    <property type="entry name" value="MetI-like_sf"/>
</dbReference>
<keyword evidence="3" id="KW-1003">Cell membrane</keyword>
<feature type="transmembrane region" description="Helical" evidence="8">
    <location>
        <begin position="366"/>
        <end position="389"/>
    </location>
</feature>
<reference evidence="11" key="1">
    <citation type="submission" date="2016-10" db="EMBL/GenBank/DDBJ databases">
        <authorList>
            <person name="Varghese N."/>
            <person name="Submissions S."/>
        </authorList>
    </citation>
    <scope>NUCLEOTIDE SEQUENCE [LARGE SCALE GENOMIC DNA]</scope>
    <source>
        <strain evidence="11">DSM 18579</strain>
    </source>
</reference>
<evidence type="ECO:0000256" key="2">
    <source>
        <dbReference type="ARBA" id="ARBA00022448"/>
    </source>
</evidence>
<feature type="transmembrane region" description="Helical" evidence="8">
    <location>
        <begin position="544"/>
        <end position="568"/>
    </location>
</feature>
<keyword evidence="6 8" id="KW-1133">Transmembrane helix</keyword>
<dbReference type="RefSeq" id="WP_093319264.1">
    <property type="nucleotide sequence ID" value="NZ_FOHV01000010.1"/>
</dbReference>
<dbReference type="CDD" id="cd06261">
    <property type="entry name" value="TM_PBP2"/>
    <property type="match status" value="1"/>
</dbReference>
<keyword evidence="2 8" id="KW-0813">Transport</keyword>
<evidence type="ECO:0000256" key="8">
    <source>
        <dbReference type="RuleBase" id="RU363032"/>
    </source>
</evidence>
<evidence type="ECO:0000256" key="6">
    <source>
        <dbReference type="ARBA" id="ARBA00022989"/>
    </source>
</evidence>
<organism evidence="10 11">
    <name type="scientific">Thorsellia anophelis DSM 18579</name>
    <dbReference type="NCBI Taxonomy" id="1123402"/>
    <lineage>
        <taxon>Bacteria</taxon>
        <taxon>Pseudomonadati</taxon>
        <taxon>Pseudomonadota</taxon>
        <taxon>Gammaproteobacteria</taxon>
        <taxon>Enterobacterales</taxon>
        <taxon>Thorselliaceae</taxon>
        <taxon>Thorsellia</taxon>
    </lineage>
</organism>
<dbReference type="PANTHER" id="PTHR43357">
    <property type="entry name" value="INNER MEMBRANE ABC TRANSPORTER PERMEASE PROTEIN YDCV"/>
    <property type="match status" value="1"/>
</dbReference>
<feature type="domain" description="ABC transmembrane type-1" evidence="9">
    <location>
        <begin position="366"/>
        <end position="563"/>
    </location>
</feature>
<feature type="transmembrane region" description="Helical" evidence="8">
    <location>
        <begin position="264"/>
        <end position="285"/>
    </location>
</feature>
<dbReference type="EMBL" id="FOHV01000010">
    <property type="protein sequence ID" value="SET15573.1"/>
    <property type="molecule type" value="Genomic_DNA"/>
</dbReference>
<keyword evidence="4" id="KW-0997">Cell inner membrane</keyword>
<proteinExistence type="inferred from homology"/>
<evidence type="ECO:0000256" key="5">
    <source>
        <dbReference type="ARBA" id="ARBA00022692"/>
    </source>
</evidence>
<dbReference type="SUPFAM" id="SSF161098">
    <property type="entry name" value="MetI-like"/>
    <property type="match status" value="2"/>
</dbReference>
<dbReference type="PANTHER" id="PTHR43357:SF4">
    <property type="entry name" value="INNER MEMBRANE ABC TRANSPORTER PERMEASE PROTEIN YDCV"/>
    <property type="match status" value="1"/>
</dbReference>
<protein>
    <submittedName>
        <fullName evidence="10">Putative thiamine transport system permease protein</fullName>
    </submittedName>
</protein>
<feature type="transmembrane region" description="Helical" evidence="8">
    <location>
        <begin position="159"/>
        <end position="182"/>
    </location>
</feature>
<dbReference type="Proteomes" id="UP000242642">
    <property type="component" value="Unassembled WGS sequence"/>
</dbReference>
<dbReference type="GO" id="GO:0055085">
    <property type="term" value="P:transmembrane transport"/>
    <property type="evidence" value="ECO:0007669"/>
    <property type="project" value="InterPro"/>
</dbReference>
<gene>
    <name evidence="10" type="ORF">SAMN02583745_01508</name>
</gene>
<dbReference type="InterPro" id="IPR000515">
    <property type="entry name" value="MetI-like"/>
</dbReference>
<evidence type="ECO:0000256" key="1">
    <source>
        <dbReference type="ARBA" id="ARBA00004429"/>
    </source>
</evidence>
<keyword evidence="11" id="KW-1185">Reference proteome</keyword>
<evidence type="ECO:0000256" key="3">
    <source>
        <dbReference type="ARBA" id="ARBA00022475"/>
    </source>
</evidence>
<feature type="transmembrane region" description="Helical" evidence="8">
    <location>
        <begin position="104"/>
        <end position="125"/>
    </location>
</feature>